<dbReference type="GO" id="GO:0030154">
    <property type="term" value="P:cell differentiation"/>
    <property type="evidence" value="ECO:0007669"/>
    <property type="project" value="UniProtKB-KW"/>
</dbReference>
<dbReference type="GO" id="GO:0031012">
    <property type="term" value="C:extracellular matrix"/>
    <property type="evidence" value="ECO:0007669"/>
    <property type="project" value="TreeGrafter"/>
</dbReference>
<keyword evidence="7" id="KW-1015">Disulfide bond</keyword>
<evidence type="ECO:0000256" key="4">
    <source>
        <dbReference type="ARBA" id="ARBA00022525"/>
    </source>
</evidence>
<dbReference type="GO" id="GO:0050994">
    <property type="term" value="P:regulation of lipid catabolic process"/>
    <property type="evidence" value="ECO:0007669"/>
    <property type="project" value="InterPro"/>
</dbReference>
<feature type="region of interest" description="Disordered" evidence="10">
    <location>
        <begin position="86"/>
        <end position="124"/>
    </location>
</feature>
<dbReference type="SUPFAM" id="SSF54403">
    <property type="entry name" value="Cystatin/monellin"/>
    <property type="match status" value="1"/>
</dbReference>
<evidence type="ECO:0000256" key="9">
    <source>
        <dbReference type="ARBA" id="ARBA00032785"/>
    </source>
</evidence>
<evidence type="ECO:0000313" key="11">
    <source>
        <dbReference type="Ensembl" id="ENSMCSP00000010105.1"/>
    </source>
</evidence>
<dbReference type="GO" id="GO:0005102">
    <property type="term" value="F:signaling receptor binding"/>
    <property type="evidence" value="ECO:0007669"/>
    <property type="project" value="InterPro"/>
</dbReference>
<protein>
    <recommendedName>
        <fullName evidence="2">Retinoic acid receptor responder protein 2</fullName>
    </recommendedName>
    <alternativeName>
        <fullName evidence="9">Chemerin</fullName>
    </alternativeName>
</protein>
<comment type="subcellular location">
    <subcellularLocation>
        <location evidence="1">Secreted</location>
    </subcellularLocation>
</comment>
<evidence type="ECO:0000256" key="3">
    <source>
        <dbReference type="ARBA" id="ARBA00022500"/>
    </source>
</evidence>
<reference evidence="11" key="1">
    <citation type="submission" date="2025-08" db="UniProtKB">
        <authorList>
            <consortium name="Ensembl"/>
        </authorList>
    </citation>
    <scope>IDENTIFICATION</scope>
</reference>
<evidence type="ECO:0000256" key="6">
    <source>
        <dbReference type="ARBA" id="ARBA00022782"/>
    </source>
</evidence>
<dbReference type="GO" id="GO:0050921">
    <property type="term" value="P:positive regulation of chemotaxis"/>
    <property type="evidence" value="ECO:0007669"/>
    <property type="project" value="TreeGrafter"/>
</dbReference>
<dbReference type="Proteomes" id="UP000694560">
    <property type="component" value="Unplaced"/>
</dbReference>
<dbReference type="PANTHER" id="PTHR15106:SF2">
    <property type="entry name" value="RETINOIC ACID RECEPTOR RESPONDER PROTEIN 2"/>
    <property type="match status" value="1"/>
</dbReference>
<feature type="compositionally biased region" description="Gly residues" evidence="10">
    <location>
        <begin position="106"/>
        <end position="122"/>
    </location>
</feature>
<keyword evidence="3" id="KW-0145">Chemotaxis</keyword>
<keyword evidence="8" id="KW-0395">Inflammatory response</keyword>
<organism evidence="11 12">
    <name type="scientific">Malurus cyaneus samueli</name>
    <dbReference type="NCBI Taxonomy" id="2593467"/>
    <lineage>
        <taxon>Eukaryota</taxon>
        <taxon>Metazoa</taxon>
        <taxon>Chordata</taxon>
        <taxon>Craniata</taxon>
        <taxon>Vertebrata</taxon>
        <taxon>Euteleostomi</taxon>
        <taxon>Archelosauria</taxon>
        <taxon>Archosauria</taxon>
        <taxon>Dinosauria</taxon>
        <taxon>Saurischia</taxon>
        <taxon>Theropoda</taxon>
        <taxon>Coelurosauria</taxon>
        <taxon>Aves</taxon>
        <taxon>Neognathae</taxon>
        <taxon>Neoaves</taxon>
        <taxon>Telluraves</taxon>
        <taxon>Australaves</taxon>
        <taxon>Passeriformes</taxon>
        <taxon>Meliphagoidea</taxon>
        <taxon>Maluridae</taxon>
        <taxon>Malurus</taxon>
    </lineage>
</organism>
<name>A0A8C5TQ64_9PASS</name>
<reference evidence="11" key="2">
    <citation type="submission" date="2025-09" db="UniProtKB">
        <authorList>
            <consortium name="Ensembl"/>
        </authorList>
    </citation>
    <scope>IDENTIFICATION</scope>
</reference>
<evidence type="ECO:0000313" key="12">
    <source>
        <dbReference type="Proteomes" id="UP000694560"/>
    </source>
</evidence>
<keyword evidence="4" id="KW-0964">Secreted</keyword>
<keyword evidence="6" id="KW-0221">Differentiation</keyword>
<sequence length="310" mass="33316">MVPESRMSLPVGHETIPGGLEVVPRAGAHAQGQKFVPGDRMSFPGAGVSSQRTEVHSRGARVCCEGAGALPGGRRVFPRAGCHSHDAIPGVSPPHPIQRPSYRAPRGGGGHPQGRPGGGFGGRSQEIGSCQADASGPWIREAIPGGMRLPVSLWLPLALGVAAVAAGQSPLQRRVVRDVLEYFHGRSNVHFLFKEREVDGVIEREDSSGTFVQLRLGLAQTACRKRAPQRHCRVLESRRKPTCLACYKFDNSDVPKVLDKYHNCGPSHYLAAKEIRQRDEAECRAVEEAGKGGDALYLPGMFAFSRGLPA</sequence>
<dbReference type="InterPro" id="IPR046350">
    <property type="entry name" value="Cystatin_sf"/>
</dbReference>
<dbReference type="GO" id="GO:0006954">
    <property type="term" value="P:inflammatory response"/>
    <property type="evidence" value="ECO:0007669"/>
    <property type="project" value="UniProtKB-KW"/>
</dbReference>
<dbReference type="PANTHER" id="PTHR15106">
    <property type="entry name" value="RETINOIC ACID RECEPTOR RESPONDER PROTEIN 2"/>
    <property type="match status" value="1"/>
</dbReference>
<evidence type="ECO:0000256" key="2">
    <source>
        <dbReference type="ARBA" id="ARBA00018808"/>
    </source>
</evidence>
<evidence type="ECO:0000256" key="5">
    <source>
        <dbReference type="ARBA" id="ARBA00022729"/>
    </source>
</evidence>
<keyword evidence="12" id="KW-1185">Reference proteome</keyword>
<evidence type="ECO:0000256" key="1">
    <source>
        <dbReference type="ARBA" id="ARBA00004613"/>
    </source>
</evidence>
<dbReference type="InterPro" id="IPR029562">
    <property type="entry name" value="Chemerin"/>
</dbReference>
<dbReference type="AlphaFoldDB" id="A0A8C5TQ64"/>
<dbReference type="GO" id="GO:0005615">
    <property type="term" value="C:extracellular space"/>
    <property type="evidence" value="ECO:0007669"/>
    <property type="project" value="TreeGrafter"/>
</dbReference>
<keyword evidence="5" id="KW-0732">Signal</keyword>
<dbReference type="GO" id="GO:0045087">
    <property type="term" value="P:innate immune response"/>
    <property type="evidence" value="ECO:0007669"/>
    <property type="project" value="TreeGrafter"/>
</dbReference>
<dbReference type="Ensembl" id="ENSMCST00000010363.1">
    <property type="protein sequence ID" value="ENSMCSP00000010105.1"/>
    <property type="gene ID" value="ENSMCSG00000007174.1"/>
</dbReference>
<evidence type="ECO:0000256" key="7">
    <source>
        <dbReference type="ARBA" id="ARBA00023157"/>
    </source>
</evidence>
<dbReference type="OrthoDB" id="9894305at2759"/>
<dbReference type="GO" id="GO:0006935">
    <property type="term" value="P:chemotaxis"/>
    <property type="evidence" value="ECO:0007669"/>
    <property type="project" value="UniProtKB-KW"/>
</dbReference>
<evidence type="ECO:0000256" key="10">
    <source>
        <dbReference type="SAM" id="MobiDB-lite"/>
    </source>
</evidence>
<accession>A0A8C5TQ64</accession>
<evidence type="ECO:0000256" key="8">
    <source>
        <dbReference type="ARBA" id="ARBA00023198"/>
    </source>
</evidence>
<proteinExistence type="predicted"/>